<protein>
    <submittedName>
        <fullName evidence="1">Uncharacterized protein</fullName>
    </submittedName>
</protein>
<name>A0ACC0AJA7_CATRO</name>
<proteinExistence type="predicted"/>
<reference evidence="2" key="1">
    <citation type="journal article" date="2023" name="Nat. Plants">
        <title>Single-cell RNA sequencing provides a high-resolution roadmap for understanding the multicellular compartmentation of specialized metabolism.</title>
        <authorList>
            <person name="Sun S."/>
            <person name="Shen X."/>
            <person name="Li Y."/>
            <person name="Li Y."/>
            <person name="Wang S."/>
            <person name="Li R."/>
            <person name="Zhang H."/>
            <person name="Shen G."/>
            <person name="Guo B."/>
            <person name="Wei J."/>
            <person name="Xu J."/>
            <person name="St-Pierre B."/>
            <person name="Chen S."/>
            <person name="Sun C."/>
        </authorList>
    </citation>
    <scope>NUCLEOTIDE SEQUENCE [LARGE SCALE GENOMIC DNA]</scope>
</reference>
<gene>
    <name evidence="1" type="ORF">M9H77_28321</name>
</gene>
<sequence length="111" mass="12133">MSRRWQTLLTLIRVVGEKIGSATSSSLMKLMTFCRSLLTLLGLMIGLSSTLHLMVEWTISSRSGNKSLEGDSQSPSPTKDQNFPLEGCSNYPSHGCCSFCYMCSADSVCPK</sequence>
<evidence type="ECO:0000313" key="1">
    <source>
        <dbReference type="EMBL" id="KAI5659528.1"/>
    </source>
</evidence>
<dbReference type="EMBL" id="CM044706">
    <property type="protein sequence ID" value="KAI5659528.1"/>
    <property type="molecule type" value="Genomic_DNA"/>
</dbReference>
<keyword evidence="2" id="KW-1185">Reference proteome</keyword>
<evidence type="ECO:0000313" key="2">
    <source>
        <dbReference type="Proteomes" id="UP001060085"/>
    </source>
</evidence>
<accession>A0ACC0AJA7</accession>
<organism evidence="1 2">
    <name type="scientific">Catharanthus roseus</name>
    <name type="common">Madagascar periwinkle</name>
    <name type="synonym">Vinca rosea</name>
    <dbReference type="NCBI Taxonomy" id="4058"/>
    <lineage>
        <taxon>Eukaryota</taxon>
        <taxon>Viridiplantae</taxon>
        <taxon>Streptophyta</taxon>
        <taxon>Embryophyta</taxon>
        <taxon>Tracheophyta</taxon>
        <taxon>Spermatophyta</taxon>
        <taxon>Magnoliopsida</taxon>
        <taxon>eudicotyledons</taxon>
        <taxon>Gunneridae</taxon>
        <taxon>Pentapetalae</taxon>
        <taxon>asterids</taxon>
        <taxon>lamiids</taxon>
        <taxon>Gentianales</taxon>
        <taxon>Apocynaceae</taxon>
        <taxon>Rauvolfioideae</taxon>
        <taxon>Vinceae</taxon>
        <taxon>Catharanthinae</taxon>
        <taxon>Catharanthus</taxon>
    </lineage>
</organism>
<dbReference type="Proteomes" id="UP001060085">
    <property type="component" value="Linkage Group LG06"/>
</dbReference>
<comment type="caution">
    <text evidence="1">The sequence shown here is derived from an EMBL/GenBank/DDBJ whole genome shotgun (WGS) entry which is preliminary data.</text>
</comment>